<keyword evidence="2" id="KW-1133">Transmembrane helix</keyword>
<dbReference type="EMBL" id="LRGB01001347">
    <property type="protein sequence ID" value="KZS12988.1"/>
    <property type="molecule type" value="Genomic_DNA"/>
</dbReference>
<organism evidence="3 4">
    <name type="scientific">Daphnia magna</name>
    <dbReference type="NCBI Taxonomy" id="35525"/>
    <lineage>
        <taxon>Eukaryota</taxon>
        <taxon>Metazoa</taxon>
        <taxon>Ecdysozoa</taxon>
        <taxon>Arthropoda</taxon>
        <taxon>Crustacea</taxon>
        <taxon>Branchiopoda</taxon>
        <taxon>Diplostraca</taxon>
        <taxon>Cladocera</taxon>
        <taxon>Anomopoda</taxon>
        <taxon>Daphniidae</taxon>
        <taxon>Daphnia</taxon>
    </lineage>
</organism>
<comment type="caution">
    <text evidence="3">The sequence shown here is derived from an EMBL/GenBank/DDBJ whole genome shotgun (WGS) entry which is preliminary data.</text>
</comment>
<feature type="transmembrane region" description="Helical" evidence="2">
    <location>
        <begin position="46"/>
        <end position="63"/>
    </location>
</feature>
<evidence type="ECO:0000256" key="1">
    <source>
        <dbReference type="SAM" id="MobiDB-lite"/>
    </source>
</evidence>
<accession>A0A164W6A8</accession>
<keyword evidence="4" id="KW-1185">Reference proteome</keyword>
<keyword evidence="2" id="KW-0472">Membrane</keyword>
<dbReference type="AlphaFoldDB" id="A0A164W6A8"/>
<dbReference type="Proteomes" id="UP000076858">
    <property type="component" value="Unassembled WGS sequence"/>
</dbReference>
<evidence type="ECO:0000313" key="3">
    <source>
        <dbReference type="EMBL" id="KZS12988.1"/>
    </source>
</evidence>
<sequence>MKSRNKTTTKMTGTHTHTKKQKSSTNTSGMKEQANRCEKHLATSRGLNILPILLFFSLSSSILTPENGYSLFLLEHSPFSSCFLFHLTKAKK</sequence>
<keyword evidence="2" id="KW-0812">Transmembrane</keyword>
<gene>
    <name evidence="3" type="ORF">APZ42_021995</name>
</gene>
<name>A0A164W6A8_9CRUS</name>
<evidence type="ECO:0000256" key="2">
    <source>
        <dbReference type="SAM" id="Phobius"/>
    </source>
</evidence>
<evidence type="ECO:0000313" key="4">
    <source>
        <dbReference type="Proteomes" id="UP000076858"/>
    </source>
</evidence>
<protein>
    <submittedName>
        <fullName evidence="3">Uncharacterized protein</fullName>
    </submittedName>
</protein>
<reference evidence="3 4" key="1">
    <citation type="submission" date="2016-03" db="EMBL/GenBank/DDBJ databases">
        <title>EvidentialGene: Evidence-directed Construction of Genes on Genomes.</title>
        <authorList>
            <person name="Gilbert D.G."/>
            <person name="Choi J.-H."/>
            <person name="Mockaitis K."/>
            <person name="Colbourne J."/>
            <person name="Pfrender M."/>
        </authorList>
    </citation>
    <scope>NUCLEOTIDE SEQUENCE [LARGE SCALE GENOMIC DNA]</scope>
    <source>
        <strain evidence="3 4">Xinb3</strain>
        <tissue evidence="3">Complete organism</tissue>
    </source>
</reference>
<proteinExistence type="predicted"/>
<feature type="region of interest" description="Disordered" evidence="1">
    <location>
        <begin position="1"/>
        <end position="37"/>
    </location>
</feature>